<dbReference type="AlphaFoldDB" id="A0A410JZV4"/>
<accession>A0A410JZV4</accession>
<protein>
    <submittedName>
        <fullName evidence="2">MBL fold metallo-hydrolase</fullName>
    </submittedName>
</protein>
<reference evidence="2 3" key="1">
    <citation type="submission" date="2019-01" db="EMBL/GenBank/DDBJ databases">
        <title>Geovibrio thiophilus DSM 11263, complete genome.</title>
        <authorList>
            <person name="Spring S."/>
            <person name="Bunk B."/>
            <person name="Sproer C."/>
        </authorList>
    </citation>
    <scope>NUCLEOTIDE SEQUENCE [LARGE SCALE GENOMIC DNA]</scope>
    <source>
        <strain evidence="2 3">DSM 11263</strain>
    </source>
</reference>
<dbReference type="EMBL" id="CP035108">
    <property type="protein sequence ID" value="QAR33726.1"/>
    <property type="molecule type" value="Genomic_DNA"/>
</dbReference>
<dbReference type="CDD" id="cd07715">
    <property type="entry name" value="TaR3-like_MBL-fold"/>
    <property type="match status" value="1"/>
</dbReference>
<keyword evidence="3" id="KW-1185">Reference proteome</keyword>
<dbReference type="SMART" id="SM00849">
    <property type="entry name" value="Lactamase_B"/>
    <property type="match status" value="1"/>
</dbReference>
<dbReference type="KEGG" id="gtl:EP073_10020"/>
<dbReference type="PANTHER" id="PTHR42663:SF4">
    <property type="entry name" value="SLL1036 PROTEIN"/>
    <property type="match status" value="1"/>
</dbReference>
<evidence type="ECO:0000313" key="3">
    <source>
        <dbReference type="Proteomes" id="UP000287502"/>
    </source>
</evidence>
<dbReference type="GO" id="GO:0016787">
    <property type="term" value="F:hydrolase activity"/>
    <property type="evidence" value="ECO:0007669"/>
    <property type="project" value="UniProtKB-KW"/>
</dbReference>
<feature type="domain" description="Metallo-beta-lactamase" evidence="1">
    <location>
        <begin position="24"/>
        <end position="214"/>
    </location>
</feature>
<organism evidence="2 3">
    <name type="scientific">Geovibrio thiophilus</name>
    <dbReference type="NCBI Taxonomy" id="139438"/>
    <lineage>
        <taxon>Bacteria</taxon>
        <taxon>Pseudomonadati</taxon>
        <taxon>Deferribacterota</taxon>
        <taxon>Deferribacteres</taxon>
        <taxon>Deferribacterales</taxon>
        <taxon>Geovibrionaceae</taxon>
        <taxon>Geovibrio</taxon>
    </lineage>
</organism>
<keyword evidence="2" id="KW-0378">Hydrolase</keyword>
<name>A0A410JZV4_9BACT</name>
<dbReference type="PANTHER" id="PTHR42663">
    <property type="entry name" value="HYDROLASE C777.06C-RELATED-RELATED"/>
    <property type="match status" value="1"/>
</dbReference>
<evidence type="ECO:0000259" key="1">
    <source>
        <dbReference type="SMART" id="SM00849"/>
    </source>
</evidence>
<dbReference type="InterPro" id="IPR001279">
    <property type="entry name" value="Metallo-B-lactamas"/>
</dbReference>
<sequence length="270" mass="30635">MIRFLGTRGTISVSGPDYSKYGGNTACLMIPVDDRKCIVIDGGTGIYNLNSMGNFDEYHIFLTHLHWDHICGLPLFRPFYTPDKHIFLYLEDKSTLTSKDFLKVLFNPPFFPIPRTMLKSNIRFNLIRGGQHFVFGDITVFAAEGNHPDGALMYKIKDGNTTTLFATDFEHGTERDDFLIEFGCGCDYLVFDTTYTPEDYEGKRDGTAKKGWGHSTYIKGAEFAEKSGIKNLVLYHHNPDYKDAELDAMFEAAKRVFPATICSYDGFEIK</sequence>
<dbReference type="InterPro" id="IPR036866">
    <property type="entry name" value="RibonucZ/Hydroxyglut_hydro"/>
</dbReference>
<gene>
    <name evidence="2" type="ORF">EP073_10020</name>
</gene>
<dbReference type="RefSeq" id="WP_128467012.1">
    <property type="nucleotide sequence ID" value="NZ_CP035108.1"/>
</dbReference>
<dbReference type="Pfam" id="PF12706">
    <property type="entry name" value="Lactamase_B_2"/>
    <property type="match status" value="1"/>
</dbReference>
<dbReference type="Gene3D" id="3.60.15.10">
    <property type="entry name" value="Ribonuclease Z/Hydroxyacylglutathione hydrolase-like"/>
    <property type="match status" value="1"/>
</dbReference>
<dbReference type="OrthoDB" id="9803916at2"/>
<dbReference type="SUPFAM" id="SSF56281">
    <property type="entry name" value="Metallo-hydrolase/oxidoreductase"/>
    <property type="match status" value="1"/>
</dbReference>
<dbReference type="Proteomes" id="UP000287502">
    <property type="component" value="Chromosome"/>
</dbReference>
<proteinExistence type="predicted"/>
<evidence type="ECO:0000313" key="2">
    <source>
        <dbReference type="EMBL" id="QAR33726.1"/>
    </source>
</evidence>